<evidence type="ECO:0000256" key="1">
    <source>
        <dbReference type="SAM" id="Phobius"/>
    </source>
</evidence>
<proteinExistence type="predicted"/>
<keyword evidence="3" id="KW-1185">Reference proteome</keyword>
<dbReference type="Proteomes" id="UP000700596">
    <property type="component" value="Unassembled WGS sequence"/>
</dbReference>
<evidence type="ECO:0000313" key="3">
    <source>
        <dbReference type="Proteomes" id="UP000700596"/>
    </source>
</evidence>
<reference evidence="2" key="1">
    <citation type="journal article" date="2021" name="Nat. Commun.">
        <title>Genetic determinants of endophytism in the Arabidopsis root mycobiome.</title>
        <authorList>
            <person name="Mesny F."/>
            <person name="Miyauchi S."/>
            <person name="Thiergart T."/>
            <person name="Pickel B."/>
            <person name="Atanasova L."/>
            <person name="Karlsson M."/>
            <person name="Huettel B."/>
            <person name="Barry K.W."/>
            <person name="Haridas S."/>
            <person name="Chen C."/>
            <person name="Bauer D."/>
            <person name="Andreopoulos W."/>
            <person name="Pangilinan J."/>
            <person name="LaButti K."/>
            <person name="Riley R."/>
            <person name="Lipzen A."/>
            <person name="Clum A."/>
            <person name="Drula E."/>
            <person name="Henrissat B."/>
            <person name="Kohler A."/>
            <person name="Grigoriev I.V."/>
            <person name="Martin F.M."/>
            <person name="Hacquard S."/>
        </authorList>
    </citation>
    <scope>NUCLEOTIDE SEQUENCE</scope>
    <source>
        <strain evidence="2">MPI-CAGE-CH-0243</strain>
    </source>
</reference>
<sequence length="67" mass="7888">MGREEVLVKIWLHILTRLLLVLLASGNNLSRRVTFACSFTFQLGIFLIWFWYRAYSPPVTRLYSVPN</sequence>
<protein>
    <submittedName>
        <fullName evidence="2">Uncharacterized protein</fullName>
    </submittedName>
</protein>
<keyword evidence="1" id="KW-1133">Transmembrane helix</keyword>
<name>A0A9P9ILZ7_9PLEO</name>
<keyword evidence="1" id="KW-0812">Transmembrane</keyword>
<organism evidence="2 3">
    <name type="scientific">Dendryphion nanum</name>
    <dbReference type="NCBI Taxonomy" id="256645"/>
    <lineage>
        <taxon>Eukaryota</taxon>
        <taxon>Fungi</taxon>
        <taxon>Dikarya</taxon>
        <taxon>Ascomycota</taxon>
        <taxon>Pezizomycotina</taxon>
        <taxon>Dothideomycetes</taxon>
        <taxon>Pleosporomycetidae</taxon>
        <taxon>Pleosporales</taxon>
        <taxon>Torulaceae</taxon>
        <taxon>Dendryphion</taxon>
    </lineage>
</organism>
<dbReference type="AlphaFoldDB" id="A0A9P9ILZ7"/>
<comment type="caution">
    <text evidence="2">The sequence shown here is derived from an EMBL/GenBank/DDBJ whole genome shotgun (WGS) entry which is preliminary data.</text>
</comment>
<gene>
    <name evidence="2" type="ORF">B0J11DRAFT_528262</name>
</gene>
<accession>A0A9P9ILZ7</accession>
<evidence type="ECO:0000313" key="2">
    <source>
        <dbReference type="EMBL" id="KAH7125372.1"/>
    </source>
</evidence>
<feature type="transmembrane region" description="Helical" evidence="1">
    <location>
        <begin position="6"/>
        <end position="26"/>
    </location>
</feature>
<dbReference type="EMBL" id="JAGMWT010000007">
    <property type="protein sequence ID" value="KAH7125372.1"/>
    <property type="molecule type" value="Genomic_DNA"/>
</dbReference>
<keyword evidence="1" id="KW-0472">Membrane</keyword>
<feature type="transmembrane region" description="Helical" evidence="1">
    <location>
        <begin position="33"/>
        <end position="52"/>
    </location>
</feature>